<evidence type="ECO:0000313" key="3">
    <source>
        <dbReference type="EMBL" id="NEY82620.1"/>
    </source>
</evidence>
<protein>
    <submittedName>
        <fullName evidence="3">ABC-2 transporter permease</fullName>
    </submittedName>
</protein>
<dbReference type="InterPro" id="IPR025699">
    <property type="entry name" value="ABC2_memb-like"/>
</dbReference>
<dbReference type="Proteomes" id="UP000570010">
    <property type="component" value="Unassembled WGS sequence"/>
</dbReference>
<feature type="transmembrane region" description="Helical" evidence="1">
    <location>
        <begin position="155"/>
        <end position="183"/>
    </location>
</feature>
<feature type="transmembrane region" description="Helical" evidence="1">
    <location>
        <begin position="123"/>
        <end position="143"/>
    </location>
</feature>
<keyword evidence="4" id="KW-1185">Reference proteome</keyword>
<dbReference type="Pfam" id="PF13346">
    <property type="entry name" value="ABC2_membrane_5"/>
    <property type="match status" value="1"/>
</dbReference>
<evidence type="ECO:0000313" key="4">
    <source>
        <dbReference type="Proteomes" id="UP000472971"/>
    </source>
</evidence>
<keyword evidence="1" id="KW-1133">Transmembrane helix</keyword>
<evidence type="ECO:0000256" key="1">
    <source>
        <dbReference type="SAM" id="Phobius"/>
    </source>
</evidence>
<keyword evidence="1" id="KW-0812">Transmembrane</keyword>
<gene>
    <name evidence="3" type="ORF">G4D64_14175</name>
    <name evidence="2" type="ORF">H1Z61_14450</name>
</gene>
<dbReference type="Proteomes" id="UP000472971">
    <property type="component" value="Unassembled WGS sequence"/>
</dbReference>
<feature type="transmembrane region" description="Helical" evidence="1">
    <location>
        <begin position="7"/>
        <end position="34"/>
    </location>
</feature>
<feature type="transmembrane region" description="Helical" evidence="1">
    <location>
        <begin position="98"/>
        <end position="117"/>
    </location>
</feature>
<dbReference type="RefSeq" id="WP_163243023.1">
    <property type="nucleotide sequence ID" value="NZ_CP082780.1"/>
</dbReference>
<reference evidence="3 4" key="1">
    <citation type="submission" date="2020-02" db="EMBL/GenBank/DDBJ databases">
        <title>Bacillus aquiflavi sp. nov., isolated from yellow water of strong flavor Chinese baijiu in Yibin region of China.</title>
        <authorList>
            <person name="Xie J."/>
        </authorList>
    </citation>
    <scope>NUCLEOTIDE SEQUENCE [LARGE SCALE GENOMIC DNA]</scope>
    <source>
        <strain evidence="3 4">3H-10</strain>
    </source>
</reference>
<keyword evidence="1" id="KW-0472">Membrane</keyword>
<comment type="caution">
    <text evidence="3">The sequence shown here is derived from an EMBL/GenBank/DDBJ whole genome shotgun (WGS) entry which is preliminary data.</text>
</comment>
<reference evidence="2 5" key="2">
    <citation type="submission" date="2020-07" db="EMBL/GenBank/DDBJ databases">
        <authorList>
            <person name="Feng H."/>
        </authorList>
    </citation>
    <scope>NUCLEOTIDE SEQUENCE [LARGE SCALE GENOMIC DNA]</scope>
    <source>
        <strain evidence="2">S-12</strain>
        <strain evidence="5">s-12</strain>
    </source>
</reference>
<evidence type="ECO:0000313" key="2">
    <source>
        <dbReference type="EMBL" id="MBA4538301.1"/>
    </source>
</evidence>
<evidence type="ECO:0000313" key="5">
    <source>
        <dbReference type="Proteomes" id="UP000570010"/>
    </source>
</evidence>
<feature type="transmembrane region" description="Helical" evidence="1">
    <location>
        <begin position="67"/>
        <end position="86"/>
    </location>
</feature>
<dbReference type="EMBL" id="JACEIO010000040">
    <property type="protein sequence ID" value="MBA4538301.1"/>
    <property type="molecule type" value="Genomic_DNA"/>
</dbReference>
<organism evidence="3 4">
    <name type="scientific">Bacillus aquiflavi</name>
    <dbReference type="NCBI Taxonomy" id="2672567"/>
    <lineage>
        <taxon>Bacteria</taxon>
        <taxon>Bacillati</taxon>
        <taxon>Bacillota</taxon>
        <taxon>Bacilli</taxon>
        <taxon>Bacillales</taxon>
        <taxon>Bacillaceae</taxon>
        <taxon>Bacillus</taxon>
    </lineage>
</organism>
<dbReference type="EMBL" id="JAAIWN010000040">
    <property type="protein sequence ID" value="NEY82620.1"/>
    <property type="molecule type" value="Genomic_DNA"/>
</dbReference>
<accession>A0A6B3VWL3</accession>
<name>A0A6B3VWL3_9BACI</name>
<dbReference type="AlphaFoldDB" id="A0A6B3VWL3"/>
<proteinExistence type="predicted"/>
<sequence>MIHKKMLLTMLLGIIAYMFLDVSVLFVGIIFSIATAMTAFSVDEKKSIQLLLSSLPYTRKEIVSSKYLSLIMYTLFYIIIIFIAKYAIHQKPLEWKQLFFIISAVMLIASFMYPFSYKYKSQYLFTVTIFVFGAYFLAIKLFIPNLNDLIREYVVNLLAFANVPILVVIAIVILVIYSVSWMLSIKIYENKVF</sequence>